<dbReference type="EMBL" id="JACSQO010000011">
    <property type="protein sequence ID" value="MBD7945883.1"/>
    <property type="molecule type" value="Genomic_DNA"/>
</dbReference>
<name>A0ABR8RDP9_9BACI</name>
<evidence type="ECO:0000313" key="3">
    <source>
        <dbReference type="EMBL" id="MBD7945883.1"/>
    </source>
</evidence>
<comment type="similarity">
    <text evidence="1">Belongs to the esterase D family.</text>
</comment>
<dbReference type="RefSeq" id="WP_151112814.1">
    <property type="nucleotide sequence ID" value="NZ_JACSQO010000011.1"/>
</dbReference>
<reference evidence="3 4" key="1">
    <citation type="submission" date="2020-08" db="EMBL/GenBank/DDBJ databases">
        <title>A Genomic Blueprint of the Chicken Gut Microbiome.</title>
        <authorList>
            <person name="Gilroy R."/>
            <person name="Ravi A."/>
            <person name="Getino M."/>
            <person name="Pursley I."/>
            <person name="Horton D.L."/>
            <person name="Alikhan N.-F."/>
            <person name="Baker D."/>
            <person name="Gharbi K."/>
            <person name="Hall N."/>
            <person name="Watson M."/>
            <person name="Adriaenssens E.M."/>
            <person name="Foster-Nyarko E."/>
            <person name="Jarju S."/>
            <person name="Secka A."/>
            <person name="Antonio M."/>
            <person name="Oren A."/>
            <person name="Chaudhuri R."/>
            <person name="La Ragione R.M."/>
            <person name="Hildebrand F."/>
            <person name="Pallen M.J."/>
        </authorList>
    </citation>
    <scope>NUCLEOTIDE SEQUENCE [LARGE SCALE GENOMIC DNA]</scope>
    <source>
        <strain evidence="3 4">Sa2BUA9</strain>
    </source>
</reference>
<dbReference type="GO" id="GO:0016787">
    <property type="term" value="F:hydrolase activity"/>
    <property type="evidence" value="ECO:0007669"/>
    <property type="project" value="UniProtKB-KW"/>
</dbReference>
<gene>
    <name evidence="3" type="ORF">H9650_17385</name>
</gene>
<proteinExistence type="inferred from homology"/>
<organism evidence="3 4">
    <name type="scientific">Psychrobacillus faecigallinarum</name>
    <dbReference type="NCBI Taxonomy" id="2762235"/>
    <lineage>
        <taxon>Bacteria</taxon>
        <taxon>Bacillati</taxon>
        <taxon>Bacillota</taxon>
        <taxon>Bacilli</taxon>
        <taxon>Bacillales</taxon>
        <taxon>Bacillaceae</taxon>
        <taxon>Psychrobacillus</taxon>
    </lineage>
</organism>
<accession>A0ABR8RDP9</accession>
<dbReference type="PANTHER" id="PTHR40841">
    <property type="entry name" value="SIDEROPHORE TRIACETYLFUSARININE C ESTERASE"/>
    <property type="match status" value="1"/>
</dbReference>
<dbReference type="Proteomes" id="UP000640786">
    <property type="component" value="Unassembled WGS sequence"/>
</dbReference>
<evidence type="ECO:0000256" key="1">
    <source>
        <dbReference type="ARBA" id="ARBA00005622"/>
    </source>
</evidence>
<dbReference type="Pfam" id="PF00756">
    <property type="entry name" value="Esterase"/>
    <property type="match status" value="1"/>
</dbReference>
<comment type="caution">
    <text evidence="3">The sequence shown here is derived from an EMBL/GenBank/DDBJ whole genome shotgun (WGS) entry which is preliminary data.</text>
</comment>
<sequence length="258" mass="29724">MDKVLLEDTEHWQIDSEYTNYLYDIKVSIPTSAPPKEGFPIYYVLDGNWYFQLARDVVKLQSQNAPKTLIAPSIVVGIGHSGKEDVARKRRFLDFTPEAEAYIYPKRLNGKDIGKHGGAEKFLAFLEKELIPRVQKRYQVDLQKQALFGHSLSGLFVIWALFKKPNLFSCYLSISPSAWWNEYELCKEAENFVRFPKNLHYKKLFISAGSKEGFMVEDANHLYTALKESVKTEIFIAQDENHASVVPSVLSRAFRYLN</sequence>
<dbReference type="InterPro" id="IPR029058">
    <property type="entry name" value="AB_hydrolase_fold"/>
</dbReference>
<dbReference type="InterPro" id="IPR052558">
    <property type="entry name" value="Siderophore_Hydrolase_D"/>
</dbReference>
<dbReference type="SUPFAM" id="SSF53474">
    <property type="entry name" value="alpha/beta-Hydrolases"/>
    <property type="match status" value="1"/>
</dbReference>
<evidence type="ECO:0000313" key="4">
    <source>
        <dbReference type="Proteomes" id="UP000640786"/>
    </source>
</evidence>
<dbReference type="Gene3D" id="3.40.50.1820">
    <property type="entry name" value="alpha/beta hydrolase"/>
    <property type="match status" value="1"/>
</dbReference>
<dbReference type="InterPro" id="IPR000801">
    <property type="entry name" value="Esterase-like"/>
</dbReference>
<keyword evidence="4" id="KW-1185">Reference proteome</keyword>
<dbReference type="PANTHER" id="PTHR40841:SF2">
    <property type="entry name" value="SIDEROPHORE-DEGRADING ESTERASE (EUROFUNG)"/>
    <property type="match status" value="1"/>
</dbReference>
<evidence type="ECO:0000256" key="2">
    <source>
        <dbReference type="ARBA" id="ARBA00022801"/>
    </source>
</evidence>
<protein>
    <submittedName>
        <fullName evidence="3">Alpha/beta hydrolase</fullName>
    </submittedName>
</protein>
<keyword evidence="2 3" id="KW-0378">Hydrolase</keyword>